<proteinExistence type="predicted"/>
<evidence type="ECO:0000313" key="1">
    <source>
        <dbReference type="EMBL" id="JAT86128.1"/>
    </source>
</evidence>
<feature type="non-terminal residue" evidence="1">
    <location>
        <position position="1"/>
    </location>
</feature>
<dbReference type="OrthoDB" id="73875at2759"/>
<dbReference type="AlphaFoldDB" id="A0A1E1WGP0"/>
<organism evidence="1">
    <name type="scientific">Pectinophora gossypiella</name>
    <name type="common">Cotton pink bollworm</name>
    <name type="synonym">Depressaria gossypiella</name>
    <dbReference type="NCBI Taxonomy" id="13191"/>
    <lineage>
        <taxon>Eukaryota</taxon>
        <taxon>Metazoa</taxon>
        <taxon>Ecdysozoa</taxon>
        <taxon>Arthropoda</taxon>
        <taxon>Hexapoda</taxon>
        <taxon>Insecta</taxon>
        <taxon>Pterygota</taxon>
        <taxon>Neoptera</taxon>
        <taxon>Endopterygota</taxon>
        <taxon>Lepidoptera</taxon>
        <taxon>Glossata</taxon>
        <taxon>Ditrysia</taxon>
        <taxon>Gelechioidea</taxon>
        <taxon>Gelechiidae</taxon>
        <taxon>Apatetrinae</taxon>
        <taxon>Pectinophora</taxon>
    </lineage>
</organism>
<reference evidence="1" key="1">
    <citation type="submission" date="2015-09" db="EMBL/GenBank/DDBJ databases">
        <title>De novo assembly of Pectinophora gossypiella (Pink Bollworm) gut transcriptome.</title>
        <authorList>
            <person name="Tassone E.E."/>
        </authorList>
    </citation>
    <scope>NUCLEOTIDE SEQUENCE</scope>
</reference>
<gene>
    <name evidence="1" type="ORF">g.18245</name>
</gene>
<accession>A0A1E1WGP0</accession>
<sequence>VDDPVLVKALETLRLPDANRVTKRSFYTTANGKLHLRLPEPEFSNYNLMRIINEATMLAMEEKRITDEMEQIIKTNVIDDFDKPTKSAPALASSMVVLLCALVSVF</sequence>
<name>A0A1E1WGP0_PECGO</name>
<protein>
    <submittedName>
        <fullName evidence="1">Uncharacterized protein</fullName>
    </submittedName>
</protein>
<dbReference type="EMBL" id="GDQN01004926">
    <property type="protein sequence ID" value="JAT86128.1"/>
    <property type="molecule type" value="Transcribed_RNA"/>
</dbReference>